<accession>A0A7Y0Q265</accession>
<dbReference type="EMBL" id="JABBVZ010000018">
    <property type="protein sequence ID" value="NMP22157.1"/>
    <property type="molecule type" value="Genomic_DNA"/>
</dbReference>
<organism evidence="2 3">
    <name type="scientific">Sulfobacillus harzensis</name>
    <dbReference type="NCBI Taxonomy" id="2729629"/>
    <lineage>
        <taxon>Bacteria</taxon>
        <taxon>Bacillati</taxon>
        <taxon>Bacillota</taxon>
        <taxon>Clostridia</taxon>
        <taxon>Eubacteriales</taxon>
        <taxon>Clostridiales Family XVII. Incertae Sedis</taxon>
        <taxon>Sulfobacillus</taxon>
    </lineage>
</organism>
<sequence>MDPQRQYAQLLTLWSEGSKLFRRQKHYRSRKDDRWDGWWRLGRRMVERGLSVLPVPLASPMLVAAVGERWFTIAGLSDVEKGIARDPVIILRHRAEAALHWDGRWSLHHDLALRLGPKGWRMLLEWPRPGCCEILTVSSVEASLTLIGAVGRHPAMFKELPLADWELASQMLRHPGRRFPASHPLPVELGFRFDRHREEAWYQGQDEDSVQCASRSSGGGTPGGRGINV</sequence>
<feature type="region of interest" description="Disordered" evidence="1">
    <location>
        <begin position="204"/>
        <end position="229"/>
    </location>
</feature>
<evidence type="ECO:0000313" key="3">
    <source>
        <dbReference type="Proteomes" id="UP000533476"/>
    </source>
</evidence>
<evidence type="ECO:0000313" key="2">
    <source>
        <dbReference type="EMBL" id="NMP22157.1"/>
    </source>
</evidence>
<proteinExistence type="predicted"/>
<reference evidence="2 3" key="1">
    <citation type="submission" date="2020-04" db="EMBL/GenBank/DDBJ databases">
        <authorList>
            <person name="Zhang R."/>
            <person name="Schippers A."/>
        </authorList>
    </citation>
    <scope>NUCLEOTIDE SEQUENCE [LARGE SCALE GENOMIC DNA]</scope>
    <source>
        <strain evidence="2 3">DSM 109850</strain>
    </source>
</reference>
<evidence type="ECO:0000256" key="1">
    <source>
        <dbReference type="SAM" id="MobiDB-lite"/>
    </source>
</evidence>
<dbReference type="Proteomes" id="UP000533476">
    <property type="component" value="Unassembled WGS sequence"/>
</dbReference>
<dbReference type="RefSeq" id="WP_169098199.1">
    <property type="nucleotide sequence ID" value="NZ_JABBVZ010000018.1"/>
</dbReference>
<dbReference type="AlphaFoldDB" id="A0A7Y0Q265"/>
<name>A0A7Y0Q265_9FIRM</name>
<comment type="caution">
    <text evidence="2">The sequence shown here is derived from an EMBL/GenBank/DDBJ whole genome shotgun (WGS) entry which is preliminary data.</text>
</comment>
<protein>
    <submittedName>
        <fullName evidence="2">Uncharacterized protein</fullName>
    </submittedName>
</protein>
<keyword evidence="3" id="KW-1185">Reference proteome</keyword>
<gene>
    <name evidence="2" type="ORF">HIJ39_07305</name>
</gene>
<feature type="compositionally biased region" description="Gly residues" evidence="1">
    <location>
        <begin position="217"/>
        <end position="229"/>
    </location>
</feature>